<dbReference type="SMART" id="SM00034">
    <property type="entry name" value="CLECT"/>
    <property type="match status" value="1"/>
</dbReference>
<reference evidence="8" key="1">
    <citation type="submission" date="2025-08" db="UniProtKB">
        <authorList>
            <consortium name="RefSeq"/>
        </authorList>
    </citation>
    <scope>IDENTIFICATION</scope>
</reference>
<feature type="domain" description="Apple" evidence="6">
    <location>
        <begin position="139"/>
        <end position="218"/>
    </location>
</feature>
<keyword evidence="1" id="KW-0175">Coiled coil</keyword>
<dbReference type="InterPro" id="IPR016186">
    <property type="entry name" value="C-type_lectin-like/link_sf"/>
</dbReference>
<dbReference type="Gene3D" id="3.10.100.10">
    <property type="entry name" value="Mannose-Binding Protein A, subunit A"/>
    <property type="match status" value="1"/>
</dbReference>
<dbReference type="PROSITE" id="PS50948">
    <property type="entry name" value="PAN"/>
    <property type="match status" value="1"/>
</dbReference>
<dbReference type="RefSeq" id="XP_036364896.1">
    <property type="nucleotide sequence ID" value="XM_036509003.1"/>
</dbReference>
<keyword evidence="3" id="KW-0472">Membrane</keyword>
<dbReference type="InterPro" id="IPR001304">
    <property type="entry name" value="C-type_lectin-like"/>
</dbReference>
<dbReference type="Pfam" id="PF00024">
    <property type="entry name" value="PAN_1"/>
    <property type="match status" value="1"/>
</dbReference>
<evidence type="ECO:0000259" key="5">
    <source>
        <dbReference type="PROSITE" id="PS50041"/>
    </source>
</evidence>
<gene>
    <name evidence="8" type="primary">LOC118765995</name>
</gene>
<name>A0A7E6FAV3_9MOLL</name>
<dbReference type="AlphaFoldDB" id="A0A7E6FAV3"/>
<feature type="signal peptide" evidence="4">
    <location>
        <begin position="1"/>
        <end position="18"/>
    </location>
</feature>
<feature type="domain" description="C-type lectin" evidence="5">
    <location>
        <begin position="30"/>
        <end position="133"/>
    </location>
</feature>
<dbReference type="InterPro" id="IPR016187">
    <property type="entry name" value="CTDL_fold"/>
</dbReference>
<feature type="coiled-coil region" evidence="1">
    <location>
        <begin position="349"/>
        <end position="376"/>
    </location>
</feature>
<evidence type="ECO:0000256" key="2">
    <source>
        <dbReference type="SAM" id="MobiDB-lite"/>
    </source>
</evidence>
<feature type="transmembrane region" description="Helical" evidence="3">
    <location>
        <begin position="383"/>
        <end position="408"/>
    </location>
</feature>
<feature type="compositionally biased region" description="Acidic residues" evidence="2">
    <location>
        <begin position="461"/>
        <end position="472"/>
    </location>
</feature>
<dbReference type="PROSITE" id="PS50041">
    <property type="entry name" value="C_TYPE_LECTIN_2"/>
    <property type="match status" value="1"/>
</dbReference>
<dbReference type="InterPro" id="IPR003609">
    <property type="entry name" value="Pan_app"/>
</dbReference>
<keyword evidence="4" id="KW-0732">Signal</keyword>
<keyword evidence="3" id="KW-0812">Transmembrane</keyword>
<evidence type="ECO:0000256" key="3">
    <source>
        <dbReference type="SAM" id="Phobius"/>
    </source>
</evidence>
<evidence type="ECO:0000313" key="7">
    <source>
        <dbReference type="Proteomes" id="UP000515154"/>
    </source>
</evidence>
<feature type="region of interest" description="Disordered" evidence="2">
    <location>
        <begin position="433"/>
        <end position="472"/>
    </location>
</feature>
<dbReference type="KEGG" id="osn:118765995"/>
<keyword evidence="3" id="KW-1133">Transmembrane helix</keyword>
<protein>
    <submittedName>
        <fullName evidence="8">Uncharacterized protein LOC118765995 isoform X1</fullName>
    </submittedName>
</protein>
<dbReference type="CDD" id="cd00037">
    <property type="entry name" value="CLECT"/>
    <property type="match status" value="1"/>
</dbReference>
<evidence type="ECO:0000313" key="8">
    <source>
        <dbReference type="RefSeq" id="XP_036364896.1"/>
    </source>
</evidence>
<dbReference type="Proteomes" id="UP000515154">
    <property type="component" value="Linkage group LG14"/>
</dbReference>
<evidence type="ECO:0000259" key="6">
    <source>
        <dbReference type="PROSITE" id="PS50948"/>
    </source>
</evidence>
<feature type="chain" id="PRO_5028925996" evidence="4">
    <location>
        <begin position="19"/>
        <end position="472"/>
    </location>
</feature>
<dbReference type="Pfam" id="PF00059">
    <property type="entry name" value="Lectin_C"/>
    <property type="match status" value="1"/>
</dbReference>
<evidence type="ECO:0000256" key="4">
    <source>
        <dbReference type="SAM" id="SignalP"/>
    </source>
</evidence>
<evidence type="ECO:0000256" key="1">
    <source>
        <dbReference type="SAM" id="Coils"/>
    </source>
</evidence>
<feature type="compositionally biased region" description="Polar residues" evidence="2">
    <location>
        <begin position="433"/>
        <end position="450"/>
    </location>
</feature>
<proteinExistence type="predicted"/>
<dbReference type="Gene3D" id="3.50.4.10">
    <property type="entry name" value="Hepatocyte Growth Factor"/>
    <property type="match status" value="1"/>
</dbReference>
<sequence length="472" mass="53926">MFWFMVLVGANSLNMVICLSKTNSIEFNYNHGRIYLISYQKKSWTDASSYCQNRAGHLATIYEPSTIPEMGFTKQNRTFWVGLQWNKTKSLSSWSNWHSPPSKPSAICGSVLLQTPYTWYAMECTFKLPFICEIRNGSCRYAEIKNSILRGTYSAHRMQVSVEQCKHICEEGVLGFTCRSFVWHIKHSYCQFSEGKLWMTVNYTLEHHENWNYYQKNCTTKVIIIEEEAIKNNMSMFSTSSLVEWIPTSSIPESFTEHPVISSLTDEFVSSSNFLSESYHPVIESSLFPLTLWPSTSEPVQLSTSFTLLSLETSQLLYCTEICFDNMSKTLVYSSSSVLWPTSSSSSSIDELLADIQNMNQRLKDKAKTLKKISIEDNRISSISIGTLGIIIMISIFALVVALDIFTLKCRCSKLKNKRKCSLLPFEENPQHNDANNFTNIGKPSSFHSNKTTDHEKDDNTEGEELEISTKF</sequence>
<dbReference type="SUPFAM" id="SSF57414">
    <property type="entry name" value="Hairpin loop containing domain-like"/>
    <property type="match status" value="1"/>
</dbReference>
<feature type="compositionally biased region" description="Basic and acidic residues" evidence="2">
    <location>
        <begin position="451"/>
        <end position="460"/>
    </location>
</feature>
<keyword evidence="7" id="KW-1185">Reference proteome</keyword>
<organism evidence="7 8">
    <name type="scientific">Octopus sinensis</name>
    <name type="common">East Asian common octopus</name>
    <dbReference type="NCBI Taxonomy" id="2607531"/>
    <lineage>
        <taxon>Eukaryota</taxon>
        <taxon>Metazoa</taxon>
        <taxon>Spiralia</taxon>
        <taxon>Lophotrochozoa</taxon>
        <taxon>Mollusca</taxon>
        <taxon>Cephalopoda</taxon>
        <taxon>Coleoidea</taxon>
        <taxon>Octopodiformes</taxon>
        <taxon>Octopoda</taxon>
        <taxon>Incirrata</taxon>
        <taxon>Octopodidae</taxon>
        <taxon>Octopus</taxon>
    </lineage>
</organism>
<dbReference type="SUPFAM" id="SSF56436">
    <property type="entry name" value="C-type lectin-like"/>
    <property type="match status" value="1"/>
</dbReference>
<accession>A0A7E6FAV3</accession>